<proteinExistence type="predicted"/>
<dbReference type="EMBL" id="MU277208">
    <property type="protein sequence ID" value="KAI0062240.1"/>
    <property type="molecule type" value="Genomic_DNA"/>
</dbReference>
<protein>
    <submittedName>
        <fullName evidence="1">Uncharacterized protein</fullName>
    </submittedName>
</protein>
<evidence type="ECO:0000313" key="1">
    <source>
        <dbReference type="EMBL" id="KAI0062240.1"/>
    </source>
</evidence>
<reference evidence="1" key="1">
    <citation type="submission" date="2021-03" db="EMBL/GenBank/DDBJ databases">
        <authorList>
            <consortium name="DOE Joint Genome Institute"/>
            <person name="Ahrendt S."/>
            <person name="Looney B.P."/>
            <person name="Miyauchi S."/>
            <person name="Morin E."/>
            <person name="Drula E."/>
            <person name="Courty P.E."/>
            <person name="Chicoki N."/>
            <person name="Fauchery L."/>
            <person name="Kohler A."/>
            <person name="Kuo A."/>
            <person name="Labutti K."/>
            <person name="Pangilinan J."/>
            <person name="Lipzen A."/>
            <person name="Riley R."/>
            <person name="Andreopoulos W."/>
            <person name="He G."/>
            <person name="Johnson J."/>
            <person name="Barry K.W."/>
            <person name="Grigoriev I.V."/>
            <person name="Nagy L."/>
            <person name="Hibbett D."/>
            <person name="Henrissat B."/>
            <person name="Matheny P.B."/>
            <person name="Labbe J."/>
            <person name="Martin F."/>
        </authorList>
    </citation>
    <scope>NUCLEOTIDE SEQUENCE</scope>
    <source>
        <strain evidence="1">HHB10654</strain>
    </source>
</reference>
<reference evidence="1" key="2">
    <citation type="journal article" date="2022" name="New Phytol.">
        <title>Evolutionary transition to the ectomycorrhizal habit in the genomes of a hyperdiverse lineage of mushroom-forming fungi.</title>
        <authorList>
            <person name="Looney B."/>
            <person name="Miyauchi S."/>
            <person name="Morin E."/>
            <person name="Drula E."/>
            <person name="Courty P.E."/>
            <person name="Kohler A."/>
            <person name="Kuo A."/>
            <person name="LaButti K."/>
            <person name="Pangilinan J."/>
            <person name="Lipzen A."/>
            <person name="Riley R."/>
            <person name="Andreopoulos W."/>
            <person name="He G."/>
            <person name="Johnson J."/>
            <person name="Nolan M."/>
            <person name="Tritt A."/>
            <person name="Barry K.W."/>
            <person name="Grigoriev I.V."/>
            <person name="Nagy L.G."/>
            <person name="Hibbett D."/>
            <person name="Henrissat B."/>
            <person name="Matheny P.B."/>
            <person name="Labbe J."/>
            <person name="Martin F.M."/>
        </authorList>
    </citation>
    <scope>NUCLEOTIDE SEQUENCE</scope>
    <source>
        <strain evidence="1">HHB10654</strain>
    </source>
</reference>
<comment type="caution">
    <text evidence="1">The sequence shown here is derived from an EMBL/GenBank/DDBJ whole genome shotgun (WGS) entry which is preliminary data.</text>
</comment>
<organism evidence="1 2">
    <name type="scientific">Artomyces pyxidatus</name>
    <dbReference type="NCBI Taxonomy" id="48021"/>
    <lineage>
        <taxon>Eukaryota</taxon>
        <taxon>Fungi</taxon>
        <taxon>Dikarya</taxon>
        <taxon>Basidiomycota</taxon>
        <taxon>Agaricomycotina</taxon>
        <taxon>Agaricomycetes</taxon>
        <taxon>Russulales</taxon>
        <taxon>Auriscalpiaceae</taxon>
        <taxon>Artomyces</taxon>
    </lineage>
</organism>
<evidence type="ECO:0000313" key="2">
    <source>
        <dbReference type="Proteomes" id="UP000814140"/>
    </source>
</evidence>
<keyword evidence="2" id="KW-1185">Reference proteome</keyword>
<dbReference type="Proteomes" id="UP000814140">
    <property type="component" value="Unassembled WGS sequence"/>
</dbReference>
<gene>
    <name evidence="1" type="ORF">BV25DRAFT_1916160</name>
</gene>
<name>A0ACB8T0L4_9AGAM</name>
<accession>A0ACB8T0L4</accession>
<sequence>MNTDITTAEVRSPHTRLSPKPPKTTYARPVLGKLLKGVVLSLFCLAEFMDAFVALALFPAIPAIERSLDIKASEIVWIFSAYSATFPAFLLISGRVSDIYSSMVLHRRLSGCWLGFIASGLLWVRPEQGGMFVLRALTGIAAALTVPSALSGSPILKNKVKPLRSLVAPLRLAMLWGHHRWCLRSMGELAVDLLLHMHDRVSHRGHLSAVVLVPKSAPRLGSPSWRRLDLGGVALITTSIVLFVYAVTTGAATGWGEAKVIAPLIISVLLAAVFFILEARLDAHMASLAPQIWKYRNVPVLVALGLVPFFWWRSLFFQLMPLFQEKYKWSAILTSVHFLPAGIFGGLIAGPSGSFPKYINPKWTILCGLIADAIATILLPFGNTSQRYWSIIFPAFIIGTLGNMVVHTNSNIAIFKNTPPEIAGTVGAMFNAALQIGSRKADWVPWHR</sequence>